<name>B9LVX5_HALLT</name>
<dbReference type="AlphaFoldDB" id="B9LVX5"/>
<dbReference type="Proteomes" id="UP000000740">
    <property type="component" value="Chromosome 2"/>
</dbReference>
<accession>B9LVX5</accession>
<gene>
    <name evidence="1" type="ordered locus">Hlac_2796</name>
</gene>
<dbReference type="SUPFAM" id="SSF46785">
    <property type="entry name" value="Winged helix' DNA-binding domain"/>
    <property type="match status" value="1"/>
</dbReference>
<dbReference type="RefSeq" id="WP_009486601.1">
    <property type="nucleotide sequence ID" value="NC_012028.1"/>
</dbReference>
<dbReference type="KEGG" id="hla:Hlac_2796"/>
<evidence type="ECO:0000313" key="1">
    <source>
        <dbReference type="EMBL" id="ACM58365.1"/>
    </source>
</evidence>
<sequence>MPSDTKATDIDLTPGTAKSDIVVFLYNNPGSGFSAGDIHDRLDIASGTVKTSLTRLNNDGLIRKTEDGAYHALGHRDDLRRYVGSLNQLERMFAVKNYDEHTNIDGPQLEDIDEDELDAEITALEAERNQE</sequence>
<dbReference type="GeneID" id="7399203"/>
<keyword evidence="2" id="KW-1185">Reference proteome</keyword>
<dbReference type="InterPro" id="IPR036388">
    <property type="entry name" value="WH-like_DNA-bd_sf"/>
</dbReference>
<reference evidence="1 2" key="1">
    <citation type="journal article" date="2016" name="Stand. Genomic Sci.">
        <title>Complete genome sequence of the Antarctic Halorubrum lacusprofundi type strain ACAM 34.</title>
        <authorList>
            <person name="Anderson I.J."/>
            <person name="DasSarma P."/>
            <person name="Lucas S."/>
            <person name="Copeland A."/>
            <person name="Lapidus A."/>
            <person name="Del Rio T.G."/>
            <person name="Tice H."/>
            <person name="Dalin E."/>
            <person name="Bruce D.C."/>
            <person name="Goodwin L."/>
            <person name="Pitluck S."/>
            <person name="Sims D."/>
            <person name="Brettin T.S."/>
            <person name="Detter J.C."/>
            <person name="Han C.S."/>
            <person name="Larimer F."/>
            <person name="Hauser L."/>
            <person name="Land M."/>
            <person name="Ivanova N."/>
            <person name="Richardson P."/>
            <person name="Cavicchioli R."/>
            <person name="DasSarma S."/>
            <person name="Woese C.R."/>
            <person name="Kyrpides N.C."/>
        </authorList>
    </citation>
    <scope>NUCLEOTIDE SEQUENCE [LARGE SCALE GENOMIC DNA]</scope>
    <source>
        <strain evidence="2">ATCC 49239 / DSM 5036 / JCM 8891 / ACAM 34</strain>
    </source>
</reference>
<dbReference type="GeneID" id="25140511"/>
<protein>
    <submittedName>
        <fullName evidence="1">Transcriptional repressor, CopY family</fullName>
    </submittedName>
</protein>
<dbReference type="InterPro" id="IPR036390">
    <property type="entry name" value="WH_DNA-bd_sf"/>
</dbReference>
<dbReference type="eggNOG" id="arCOG02749">
    <property type="taxonomic scope" value="Archaea"/>
</dbReference>
<dbReference type="HOGENOM" id="CLU_142662_0_0_2"/>
<proteinExistence type="predicted"/>
<evidence type="ECO:0000313" key="2">
    <source>
        <dbReference type="Proteomes" id="UP000000740"/>
    </source>
</evidence>
<dbReference type="Gene3D" id="1.10.10.10">
    <property type="entry name" value="Winged helix-like DNA-binding domain superfamily/Winged helix DNA-binding domain"/>
    <property type="match status" value="1"/>
</dbReference>
<dbReference type="EMBL" id="CP001366">
    <property type="protein sequence ID" value="ACM58365.1"/>
    <property type="molecule type" value="Genomic_DNA"/>
</dbReference>
<organism evidence="1 2">
    <name type="scientific">Halorubrum lacusprofundi (strain ATCC 49239 / DSM 5036 / JCM 8891 / ACAM 34)</name>
    <dbReference type="NCBI Taxonomy" id="416348"/>
    <lineage>
        <taxon>Archaea</taxon>
        <taxon>Methanobacteriati</taxon>
        <taxon>Methanobacteriota</taxon>
        <taxon>Stenosarchaea group</taxon>
        <taxon>Halobacteria</taxon>
        <taxon>Halobacteriales</taxon>
        <taxon>Haloferacaceae</taxon>
        <taxon>Halorubrum</taxon>
    </lineage>
</organism>